<dbReference type="Pfam" id="PF13870">
    <property type="entry name" value="CCDC113_CCDC96_CC"/>
    <property type="match status" value="1"/>
</dbReference>
<dbReference type="InterPro" id="IPR010695">
    <property type="entry name" value="FAIM1"/>
</dbReference>
<evidence type="ECO:0000259" key="2">
    <source>
        <dbReference type="Pfam" id="PF13870"/>
    </source>
</evidence>
<keyword evidence="4" id="KW-1185">Reference proteome</keyword>
<dbReference type="InterPro" id="IPR038513">
    <property type="entry name" value="FAIM1_dom_sf"/>
</dbReference>
<reference evidence="3 4" key="1">
    <citation type="journal article" date="2019" name="Philos. Trans. R. Soc. Lond., B, Biol. Sci.">
        <title>Ant behaviour and brain gene expression of defending hosts depend on the ecological success of the intruding social parasite.</title>
        <authorList>
            <person name="Kaur R."/>
            <person name="Stoldt M."/>
            <person name="Jongepier E."/>
            <person name="Feldmeyer B."/>
            <person name="Menzel F."/>
            <person name="Bornberg-Bauer E."/>
            <person name="Foitzik S."/>
        </authorList>
    </citation>
    <scope>NUCLEOTIDE SEQUENCE [LARGE SCALE GENOMIC DNA]</scope>
    <source>
        <tissue evidence="3">Whole body</tissue>
    </source>
</reference>
<feature type="coiled-coil region" evidence="1">
    <location>
        <begin position="514"/>
        <end position="548"/>
    </location>
</feature>
<dbReference type="GO" id="GO:1902042">
    <property type="term" value="P:negative regulation of extrinsic apoptotic signaling pathway via death domain receptors"/>
    <property type="evidence" value="ECO:0007669"/>
    <property type="project" value="TreeGrafter"/>
</dbReference>
<evidence type="ECO:0000313" key="3">
    <source>
        <dbReference type="EMBL" id="TGZ47718.1"/>
    </source>
</evidence>
<dbReference type="PANTHER" id="PTHR13088">
    <property type="entry name" value="FAS APOPTOTIC INHIBITORY MOLECULE FAIM"/>
    <property type="match status" value="1"/>
</dbReference>
<keyword evidence="1" id="KW-0175">Coiled coil</keyword>
<organism evidence="3 4">
    <name type="scientific">Temnothorax longispinosus</name>
    <dbReference type="NCBI Taxonomy" id="300112"/>
    <lineage>
        <taxon>Eukaryota</taxon>
        <taxon>Metazoa</taxon>
        <taxon>Ecdysozoa</taxon>
        <taxon>Arthropoda</taxon>
        <taxon>Hexapoda</taxon>
        <taxon>Insecta</taxon>
        <taxon>Pterygota</taxon>
        <taxon>Neoptera</taxon>
        <taxon>Endopterygota</taxon>
        <taxon>Hymenoptera</taxon>
        <taxon>Apocrita</taxon>
        <taxon>Aculeata</taxon>
        <taxon>Formicoidea</taxon>
        <taxon>Formicidae</taxon>
        <taxon>Myrmicinae</taxon>
        <taxon>Temnothorax</taxon>
    </lineage>
</organism>
<dbReference type="EMBL" id="QBLH01002716">
    <property type="protein sequence ID" value="TGZ47718.1"/>
    <property type="molecule type" value="Genomic_DNA"/>
</dbReference>
<protein>
    <recommendedName>
        <fullName evidence="2">CCDC113/CCDC96 coiled-coil domain-containing protein</fullName>
    </recommendedName>
</protein>
<gene>
    <name evidence="3" type="ORF">DBV15_06280</name>
</gene>
<proteinExistence type="predicted"/>
<dbReference type="PANTHER" id="PTHR13088:SF3">
    <property type="entry name" value="FAS APOPTOTIC INHIBITORY MOLECULE 1"/>
    <property type="match status" value="1"/>
</dbReference>
<evidence type="ECO:0000256" key="1">
    <source>
        <dbReference type="SAM" id="Coils"/>
    </source>
</evidence>
<sequence length="605" mass="70016">MTSLQHLETSANEPTAKWTVPLSDGNHVVEFEHGTATGRRMVKVDGNNIVHREWMFRLVGDEVFMFNNTKFVIRVDPMPGLKYSYSLWVNGKSYKQFVQSQSKILETWLAKVGNEEYRVVLDKHAHSVWVNGQEVEVESEFMDGGAEILFSVGGLPAAIRSYSSEQKEIGIAYALYINDVEIQQEGLPNMSRQQSSAFSIGSLVLTPKQDDFCYYEDMTETELRQALEDIVYSNLFLRLENDIFERYLARRDPESLQTIAQILETAKRVQKIAPQHSRTSPVISVTGSLVNVRDRDSVSVASVRSGSRHVTPSLLTARAPTGGTKSLQLQYFLLNRRITYMHRIEMANTEIRELQKGLEKFEQTSAKKKIYLRARMEESQISTRETCRTREEFEENVVQKGIDSITGKIPAEKFIRFVEERLKVVDIMVEQIRLKMTTIKCQIRKVKLQLKQRKELGEALRAIDFEQLNIENEVCIRKIDEKTQYLLEMKRIVGHYSIALSKHKEKVEGLMLIMNEIKDKIVSKRQEIINLQSEQIATKIEIEKAEKQLKSTVELIENFEVPSVIDSIKMRMKLQELQRIHKQLSRQREIQRITLKSRKHLQDIS</sequence>
<dbReference type="AlphaFoldDB" id="A0A4S2KJ68"/>
<dbReference type="Gene3D" id="2.40.128.180">
    <property type="match status" value="2"/>
</dbReference>
<dbReference type="InterPro" id="IPR025254">
    <property type="entry name" value="CCDC113/CCDC96_CC"/>
</dbReference>
<dbReference type="Proteomes" id="UP000310200">
    <property type="component" value="Unassembled WGS sequence"/>
</dbReference>
<dbReference type="Pfam" id="PF06905">
    <property type="entry name" value="FAIM1"/>
    <property type="match status" value="1"/>
</dbReference>
<dbReference type="STRING" id="300112.A0A4S2KJ68"/>
<name>A0A4S2KJ68_9HYME</name>
<feature type="domain" description="CCDC113/CCDC96 coiled-coil" evidence="2">
    <location>
        <begin position="429"/>
        <end position="590"/>
    </location>
</feature>
<evidence type="ECO:0000313" key="4">
    <source>
        <dbReference type="Proteomes" id="UP000310200"/>
    </source>
</evidence>
<comment type="caution">
    <text evidence="3">The sequence shown here is derived from an EMBL/GenBank/DDBJ whole genome shotgun (WGS) entry which is preliminary data.</text>
</comment>
<accession>A0A4S2KJ68</accession>